<reference evidence="5 6" key="2">
    <citation type="journal article" date="2021" name="Genomics">
        <title>High-quality reference genome for Clonorchis sinensis.</title>
        <authorList>
            <person name="Young N.D."/>
            <person name="Stroehlein A.J."/>
            <person name="Kinkar L."/>
            <person name="Wang T."/>
            <person name="Sohn W.M."/>
            <person name="Chang B.C.H."/>
            <person name="Kaur P."/>
            <person name="Weisz D."/>
            <person name="Dudchenko O."/>
            <person name="Aiden E.L."/>
            <person name="Korhonen P.K."/>
            <person name="Gasser R.B."/>
        </authorList>
    </citation>
    <scope>NUCLEOTIDE SEQUENCE [LARGE SCALE GENOMIC DNA]</scope>
    <source>
        <strain evidence="5">Cs-k2</strain>
    </source>
</reference>
<dbReference type="AlphaFoldDB" id="A0A3R7HC75"/>
<dbReference type="OrthoDB" id="9972904at2759"/>
<keyword evidence="3" id="KW-1133">Transmembrane helix</keyword>
<name>A0A3R7HC75_CLOSI</name>
<comment type="caution">
    <text evidence="5">The sequence shown here is derived from an EMBL/GenBank/DDBJ whole genome shotgun (WGS) entry which is preliminary data.</text>
</comment>
<dbReference type="InterPro" id="IPR018499">
    <property type="entry name" value="Tetraspanin/Peripherin"/>
</dbReference>
<dbReference type="Proteomes" id="UP000286415">
    <property type="component" value="Unassembled WGS sequence"/>
</dbReference>
<dbReference type="InParanoid" id="A0A3R7HC75"/>
<feature type="non-terminal residue" evidence="5">
    <location>
        <position position="1"/>
    </location>
</feature>
<keyword evidence="4" id="KW-0472">Membrane</keyword>
<sequence length="240" mass="26506">IAGIALVTVGLVNFSQQSGLPLPQEVMFKTVSLGVLVDGLLLLILEVVALFAQLPVGKRNLIIFAALLTFLVICETFFVFFVVTITATTRQDIFETVSSYVIRYYADNTSQASMDQLQNQLKCCGVYMDSDYIPKAPETCLDQNRVTYTRGSSGRPSPRISVHIMFYLNPTWTDSTNTLVCMSAGFSTVAPFRCLAAMSREGSTRAGILPGCPSLDRRIREAEVGFETRTFRSVDSRSNH</sequence>
<organism evidence="5 6">
    <name type="scientific">Clonorchis sinensis</name>
    <name type="common">Chinese liver fluke</name>
    <dbReference type="NCBI Taxonomy" id="79923"/>
    <lineage>
        <taxon>Eukaryota</taxon>
        <taxon>Metazoa</taxon>
        <taxon>Spiralia</taxon>
        <taxon>Lophotrochozoa</taxon>
        <taxon>Platyhelminthes</taxon>
        <taxon>Trematoda</taxon>
        <taxon>Digenea</taxon>
        <taxon>Opisthorchiida</taxon>
        <taxon>Opisthorchiata</taxon>
        <taxon>Opisthorchiidae</taxon>
        <taxon>Clonorchis</taxon>
    </lineage>
</organism>
<dbReference type="CDD" id="cd03127">
    <property type="entry name" value="tetraspanin_LEL"/>
    <property type="match status" value="1"/>
</dbReference>
<evidence type="ECO:0000313" key="5">
    <source>
        <dbReference type="EMBL" id="KAG5453899.1"/>
    </source>
</evidence>
<dbReference type="GO" id="GO:0016020">
    <property type="term" value="C:membrane"/>
    <property type="evidence" value="ECO:0007669"/>
    <property type="project" value="UniProtKB-SubCell"/>
</dbReference>
<evidence type="ECO:0000256" key="2">
    <source>
        <dbReference type="ARBA" id="ARBA00022692"/>
    </source>
</evidence>
<evidence type="ECO:0000313" key="6">
    <source>
        <dbReference type="Proteomes" id="UP000286415"/>
    </source>
</evidence>
<dbReference type="EMBL" id="NIRI02000010">
    <property type="protein sequence ID" value="KAG5453899.1"/>
    <property type="molecule type" value="Genomic_DNA"/>
</dbReference>
<reference evidence="5 6" key="1">
    <citation type="journal article" date="2018" name="Biotechnol. Adv.">
        <title>Improved genomic resources and new bioinformatic workflow for the carcinogenic parasite Clonorchis sinensis: Biotechnological implications.</title>
        <authorList>
            <person name="Wang D."/>
            <person name="Korhonen P.K."/>
            <person name="Gasser R.B."/>
            <person name="Young N.D."/>
        </authorList>
    </citation>
    <scope>NUCLEOTIDE SEQUENCE [LARGE SCALE GENOMIC DNA]</scope>
    <source>
        <strain evidence="5">Cs-k2</strain>
    </source>
</reference>
<dbReference type="Pfam" id="PF00335">
    <property type="entry name" value="Tetraspanin"/>
    <property type="match status" value="1"/>
</dbReference>
<dbReference type="InterPro" id="IPR008952">
    <property type="entry name" value="Tetraspanin_EC2_sf"/>
</dbReference>
<evidence type="ECO:0000256" key="3">
    <source>
        <dbReference type="ARBA" id="ARBA00022989"/>
    </source>
</evidence>
<protein>
    <submittedName>
        <fullName evidence="5">Uncharacterized protein</fullName>
    </submittedName>
</protein>
<dbReference type="SUPFAM" id="SSF48652">
    <property type="entry name" value="Tetraspanin"/>
    <property type="match status" value="1"/>
</dbReference>
<evidence type="ECO:0000256" key="4">
    <source>
        <dbReference type="ARBA" id="ARBA00023136"/>
    </source>
</evidence>
<accession>A0A3R7HC75</accession>
<evidence type="ECO:0000256" key="1">
    <source>
        <dbReference type="ARBA" id="ARBA00004141"/>
    </source>
</evidence>
<comment type="subcellular location">
    <subcellularLocation>
        <location evidence="1">Membrane</location>
        <topology evidence="1">Multi-pass membrane protein</topology>
    </subcellularLocation>
</comment>
<dbReference type="Gene3D" id="1.10.1450.10">
    <property type="entry name" value="Tetraspanin"/>
    <property type="match status" value="1"/>
</dbReference>
<proteinExistence type="predicted"/>
<keyword evidence="2" id="KW-0812">Transmembrane</keyword>
<gene>
    <name evidence="5" type="ORF">CSKR_108574</name>
</gene>
<keyword evidence="6" id="KW-1185">Reference proteome</keyword>